<keyword evidence="1" id="KW-0472">Membrane</keyword>
<accession>A0AAX6F1P3</accession>
<evidence type="ECO:0000313" key="3">
    <source>
        <dbReference type="Proteomes" id="UP001140949"/>
    </source>
</evidence>
<dbReference type="AlphaFoldDB" id="A0AAX6F1P3"/>
<protein>
    <submittedName>
        <fullName evidence="2">Uncharacterized protein</fullName>
    </submittedName>
</protein>
<dbReference type="Proteomes" id="UP001140949">
    <property type="component" value="Unassembled WGS sequence"/>
</dbReference>
<dbReference type="PANTHER" id="PTHR12242">
    <property type="entry name" value="OS02G0130600 PROTEIN-RELATED"/>
    <property type="match status" value="1"/>
</dbReference>
<keyword evidence="1" id="KW-1133">Transmembrane helix</keyword>
<feature type="transmembrane region" description="Helical" evidence="1">
    <location>
        <begin position="243"/>
        <end position="268"/>
    </location>
</feature>
<feature type="transmembrane region" description="Helical" evidence="1">
    <location>
        <begin position="15"/>
        <end position="37"/>
    </location>
</feature>
<sequence length="319" mass="36159">MSADDGVGLGYWTRWPVLASGAIVLALPAAATAVLLRRRSAEDARLRPSDLWTSCWRCVSPPWLLAYRALVVVVMSSLLVKEVLADGIFSFFFYTQWTFTLVIIYFVIATLISAHGCWIYSKQEVIGKEEANGLLKHDIEDNGPGTLTLKTNNEKARLQSENDQEVNEKRAGTLGYVMQITYQTCGGAVMLTDIVFWCLLVPTSADHFSVNLIAACMHSLNAVFLLLDTALNNLPFPLFRMIYFVFWTFIYVIFQWVLHACGFTWWPYPFMELATPWAPMWYIAVALAHIPCYGSYWLIAKAKKTFSPKFFPDAYTSSY</sequence>
<reference evidence="2" key="1">
    <citation type="journal article" date="2023" name="GigaByte">
        <title>Genome assembly of the bearded iris, Iris pallida Lam.</title>
        <authorList>
            <person name="Bruccoleri R.E."/>
            <person name="Oakeley E.J."/>
            <person name="Faust A.M.E."/>
            <person name="Altorfer M."/>
            <person name="Dessus-Babus S."/>
            <person name="Burckhardt D."/>
            <person name="Oertli M."/>
            <person name="Naumann U."/>
            <person name="Petersen F."/>
            <person name="Wong J."/>
        </authorList>
    </citation>
    <scope>NUCLEOTIDE SEQUENCE</scope>
    <source>
        <strain evidence="2">GSM-AAB239-AS_SAM_17_03QT</strain>
    </source>
</reference>
<comment type="caution">
    <text evidence="2">The sequence shown here is derived from an EMBL/GenBank/DDBJ whole genome shotgun (WGS) entry which is preliminary data.</text>
</comment>
<dbReference type="GO" id="GO:0016020">
    <property type="term" value="C:membrane"/>
    <property type="evidence" value="ECO:0007669"/>
    <property type="project" value="TreeGrafter"/>
</dbReference>
<feature type="transmembrane region" description="Helical" evidence="1">
    <location>
        <begin position="280"/>
        <end position="299"/>
    </location>
</feature>
<keyword evidence="1" id="KW-0812">Transmembrane</keyword>
<proteinExistence type="predicted"/>
<organism evidence="2 3">
    <name type="scientific">Iris pallida</name>
    <name type="common">Sweet iris</name>
    <dbReference type="NCBI Taxonomy" id="29817"/>
    <lineage>
        <taxon>Eukaryota</taxon>
        <taxon>Viridiplantae</taxon>
        <taxon>Streptophyta</taxon>
        <taxon>Embryophyta</taxon>
        <taxon>Tracheophyta</taxon>
        <taxon>Spermatophyta</taxon>
        <taxon>Magnoliopsida</taxon>
        <taxon>Liliopsida</taxon>
        <taxon>Asparagales</taxon>
        <taxon>Iridaceae</taxon>
        <taxon>Iridoideae</taxon>
        <taxon>Irideae</taxon>
        <taxon>Iris</taxon>
    </lineage>
</organism>
<feature type="transmembrane region" description="Helical" evidence="1">
    <location>
        <begin position="58"/>
        <end position="79"/>
    </location>
</feature>
<keyword evidence="3" id="KW-1185">Reference proteome</keyword>
<reference evidence="2" key="2">
    <citation type="submission" date="2023-04" db="EMBL/GenBank/DDBJ databases">
        <authorList>
            <person name="Bruccoleri R.E."/>
            <person name="Oakeley E.J."/>
            <person name="Faust A.-M."/>
            <person name="Dessus-Babus S."/>
            <person name="Altorfer M."/>
            <person name="Burckhardt D."/>
            <person name="Oertli M."/>
            <person name="Naumann U."/>
            <person name="Petersen F."/>
            <person name="Wong J."/>
        </authorList>
    </citation>
    <scope>NUCLEOTIDE SEQUENCE</scope>
    <source>
        <strain evidence="2">GSM-AAB239-AS_SAM_17_03QT</strain>
        <tissue evidence="2">Leaf</tissue>
    </source>
</reference>
<dbReference type="PANTHER" id="PTHR12242:SF6">
    <property type="entry name" value="PROTEIN ROLLING PROTEIN"/>
    <property type="match status" value="1"/>
</dbReference>
<name>A0AAX6F1P3_IRIPA</name>
<gene>
    <name evidence="2" type="ORF">M6B38_158550</name>
</gene>
<evidence type="ECO:0000256" key="1">
    <source>
        <dbReference type="SAM" id="Phobius"/>
    </source>
</evidence>
<feature type="transmembrane region" description="Helical" evidence="1">
    <location>
        <begin position="91"/>
        <end position="112"/>
    </location>
</feature>
<evidence type="ECO:0000313" key="2">
    <source>
        <dbReference type="EMBL" id="KAJ6810256.1"/>
    </source>
</evidence>
<dbReference type="EMBL" id="JANAVB010032616">
    <property type="protein sequence ID" value="KAJ6810256.1"/>
    <property type="molecule type" value="Genomic_DNA"/>
</dbReference>